<reference evidence="4" key="2">
    <citation type="submission" date="2019-09" db="UniProtKB">
        <authorList>
            <consortium name="WormBaseParasite"/>
        </authorList>
    </citation>
    <scope>IDENTIFICATION</scope>
</reference>
<dbReference type="EMBL" id="UZAH01042532">
    <property type="protein sequence ID" value="VDP61936.1"/>
    <property type="molecule type" value="Genomic_DNA"/>
</dbReference>
<dbReference type="WBParaSite" id="HPBE_0002721801-mRNA-1">
    <property type="protein sequence ID" value="HPBE_0002721801-mRNA-1"/>
    <property type="gene ID" value="HPBE_0002721801"/>
</dbReference>
<dbReference type="AlphaFoldDB" id="A0A183GWZ8"/>
<organism evidence="3 4">
    <name type="scientific">Heligmosomoides polygyrus</name>
    <name type="common">Parasitic roundworm</name>
    <dbReference type="NCBI Taxonomy" id="6339"/>
    <lineage>
        <taxon>Eukaryota</taxon>
        <taxon>Metazoa</taxon>
        <taxon>Ecdysozoa</taxon>
        <taxon>Nematoda</taxon>
        <taxon>Chromadorea</taxon>
        <taxon>Rhabditida</taxon>
        <taxon>Rhabditina</taxon>
        <taxon>Rhabditomorpha</taxon>
        <taxon>Strongyloidea</taxon>
        <taxon>Heligmosomidae</taxon>
        <taxon>Heligmosomoides</taxon>
    </lineage>
</organism>
<proteinExistence type="predicted"/>
<feature type="compositionally biased region" description="Basic and acidic residues" evidence="1">
    <location>
        <begin position="17"/>
        <end position="34"/>
    </location>
</feature>
<keyword evidence="3" id="KW-1185">Reference proteome</keyword>
<reference evidence="2 3" key="1">
    <citation type="submission" date="2018-11" db="EMBL/GenBank/DDBJ databases">
        <authorList>
            <consortium name="Pathogen Informatics"/>
        </authorList>
    </citation>
    <scope>NUCLEOTIDE SEQUENCE [LARGE SCALE GENOMIC DNA]</scope>
</reference>
<dbReference type="OrthoDB" id="5871751at2759"/>
<feature type="region of interest" description="Disordered" evidence="1">
    <location>
        <begin position="16"/>
        <end position="73"/>
    </location>
</feature>
<evidence type="ECO:0000256" key="1">
    <source>
        <dbReference type="SAM" id="MobiDB-lite"/>
    </source>
</evidence>
<name>A0A183GWZ8_HELPZ</name>
<accession>A0A183GWZ8</accession>
<protein>
    <submittedName>
        <fullName evidence="2 4">Uncharacterized protein</fullName>
    </submittedName>
</protein>
<feature type="compositionally biased region" description="Polar residues" evidence="1">
    <location>
        <begin position="63"/>
        <end position="73"/>
    </location>
</feature>
<evidence type="ECO:0000313" key="4">
    <source>
        <dbReference type="WBParaSite" id="HPBE_0002721801-mRNA-1"/>
    </source>
</evidence>
<dbReference type="Proteomes" id="UP000050761">
    <property type="component" value="Unassembled WGS sequence"/>
</dbReference>
<accession>A0A3P8J5D8</accession>
<evidence type="ECO:0000313" key="3">
    <source>
        <dbReference type="Proteomes" id="UP000050761"/>
    </source>
</evidence>
<sequence length="144" mass="16200">MLCRSPTIEMRLLSIPEGERDARRGEAEARRVDAPEAGSTRGLQFGLRSKAPGPLPDRGARQNRYNKATGWNESNSKSFHMEYYVENGVFVGSGTEVINKAISICAPIRAPLQSEESWQRAETPRNPMIINKNRLMQQEARNVE</sequence>
<evidence type="ECO:0000313" key="2">
    <source>
        <dbReference type="EMBL" id="VDP61936.1"/>
    </source>
</evidence>
<gene>
    <name evidence="2" type="ORF">HPBE_LOCUS27217</name>
</gene>